<dbReference type="GO" id="GO:0000009">
    <property type="term" value="F:alpha-1,6-mannosyltransferase activity"/>
    <property type="evidence" value="ECO:0007669"/>
    <property type="project" value="InterPro"/>
</dbReference>
<dbReference type="EC" id="2.4.1.-" evidence="12"/>
<dbReference type="Proteomes" id="UP000007796">
    <property type="component" value="Unassembled WGS sequence"/>
</dbReference>
<evidence type="ECO:0000256" key="8">
    <source>
        <dbReference type="ARBA" id="ARBA00022692"/>
    </source>
</evidence>
<name>F0X9L9_GROCL</name>
<gene>
    <name evidence="15" type="ORF">CMQ_4147</name>
</gene>
<keyword evidence="7 12" id="KW-0808">Transferase</keyword>
<dbReference type="PROSITE" id="PS50882">
    <property type="entry name" value="YTH"/>
    <property type="match status" value="1"/>
</dbReference>
<comment type="pathway">
    <text evidence="2 12">Glycolipid biosynthesis; glycosylphosphatidylinositol-anchor biosynthesis.</text>
</comment>
<evidence type="ECO:0000256" key="6">
    <source>
        <dbReference type="ARBA" id="ARBA00022676"/>
    </source>
</evidence>
<comment type="caution">
    <text evidence="12">Lacks conserved residue(s) required for the propagation of feature annotation.</text>
</comment>
<feature type="transmembrane region" description="Helical" evidence="12">
    <location>
        <begin position="127"/>
        <end position="152"/>
    </location>
</feature>
<dbReference type="RefSeq" id="XP_014175560.1">
    <property type="nucleotide sequence ID" value="XM_014320085.1"/>
</dbReference>
<evidence type="ECO:0000256" key="7">
    <source>
        <dbReference type="ARBA" id="ARBA00022679"/>
    </source>
</evidence>
<evidence type="ECO:0000256" key="11">
    <source>
        <dbReference type="ARBA" id="ARBA00023136"/>
    </source>
</evidence>
<feature type="region of interest" description="Disordered" evidence="13">
    <location>
        <begin position="1"/>
        <end position="21"/>
    </location>
</feature>
<organism evidence="16">
    <name type="scientific">Grosmannia clavigera (strain kw1407 / UAMH 11150)</name>
    <name type="common">Blue stain fungus</name>
    <name type="synonym">Graphiocladiella clavigera</name>
    <dbReference type="NCBI Taxonomy" id="655863"/>
    <lineage>
        <taxon>Eukaryota</taxon>
        <taxon>Fungi</taxon>
        <taxon>Dikarya</taxon>
        <taxon>Ascomycota</taxon>
        <taxon>Pezizomycotina</taxon>
        <taxon>Sordariomycetes</taxon>
        <taxon>Sordariomycetidae</taxon>
        <taxon>Ophiostomatales</taxon>
        <taxon>Ophiostomataceae</taxon>
        <taxon>Leptographium</taxon>
    </lineage>
</organism>
<dbReference type="GeneID" id="25977326"/>
<proteinExistence type="inferred from homology"/>
<keyword evidence="16" id="KW-1185">Reference proteome</keyword>
<comment type="subcellular location">
    <subcellularLocation>
        <location evidence="1 12">Endoplasmic reticulum membrane</location>
        <topology evidence="1 12">Multi-pass membrane protein</topology>
    </subcellularLocation>
</comment>
<feature type="transmembrane region" description="Helical" evidence="12">
    <location>
        <begin position="31"/>
        <end position="52"/>
    </location>
</feature>
<dbReference type="GO" id="GO:0031501">
    <property type="term" value="C:mannosyltransferase complex"/>
    <property type="evidence" value="ECO:0007669"/>
    <property type="project" value="TreeGrafter"/>
</dbReference>
<dbReference type="STRING" id="655863.F0X9L9"/>
<evidence type="ECO:0000256" key="12">
    <source>
        <dbReference type="RuleBase" id="RU363112"/>
    </source>
</evidence>
<evidence type="ECO:0000256" key="10">
    <source>
        <dbReference type="ARBA" id="ARBA00022989"/>
    </source>
</evidence>
<dbReference type="PANTHER" id="PTHR12468">
    <property type="entry name" value="GPI MANNOSYLTRANSFERASE 2"/>
    <property type="match status" value="1"/>
</dbReference>
<keyword evidence="9 12" id="KW-0256">Endoplasmic reticulum</keyword>
<evidence type="ECO:0000256" key="5">
    <source>
        <dbReference type="ARBA" id="ARBA00022502"/>
    </source>
</evidence>
<dbReference type="GO" id="GO:0004376">
    <property type="term" value="F:GPI mannosyltransferase activity"/>
    <property type="evidence" value="ECO:0007669"/>
    <property type="project" value="InterPro"/>
</dbReference>
<dbReference type="InterPro" id="IPR007315">
    <property type="entry name" value="PIG-V/Gpi18"/>
</dbReference>
<dbReference type="Pfam" id="PF04188">
    <property type="entry name" value="Mannosyl_trans2"/>
    <property type="match status" value="1"/>
</dbReference>
<dbReference type="HOGENOM" id="CLU_029048_0_0_1"/>
<dbReference type="GO" id="GO:0003723">
    <property type="term" value="F:RNA binding"/>
    <property type="evidence" value="ECO:0007669"/>
    <property type="project" value="InterPro"/>
</dbReference>
<dbReference type="OrthoDB" id="10252502at2759"/>
<sequence>MAVGARPQRAPDDGRTAKQVSGTVQRPYRSLIAAFCSWKAVLLLIAAVTSYGSLAYDTSASLASANHQGANGHDLATRLSSWDAVYFVQTARRGYSFEQEWAFGSGLPLLVSLLHKGFASLGVTSNISVPILAIAVSHVAHLLSVLVLYKLGRLIWLGDAGRRAAFIAACLHILSPAGLFLSAPYAESSFSFLSFAGHLIYATGCLRDQTDALPSFGGDVFRLLAGLTYGLASIFRTNGLLNGVPFAYEAVMGTVGMTRRPSWQLFRRLCFLGAGGLAVAAGSIIPQTVAYLQYCSEPSGIPGEHLRPWCLRTVPSIYGFVQGHYWNTGLFKYWTVSNIPLFLLAAPMLSILTLSAKDIWSDTDGPRSAPVEMKRPDFDGLPDGGDVQPKLIQMVRCLAVAQLFLAGLAFTSYHVQPITRLCSGYPVWYWWLARNLVGGTQAQEGLAVKIVCFMIMTKNTGQPDHTRFFMLKSFNEGNVRRAMADGVWTTQLKNEELLVTAFKKCRNVVFFFSVNKSRAFQGYARMESLPSASIVKPSWMDNIHWQTTEPFRIAWYNTTTTDYRHVAHLENDLNEHRSVIIGKDGQEIDDECGRRLMEELDVTADGEAAGSAAGRDRPDRFRTSPSLASRVTSGRP</sequence>
<dbReference type="InParanoid" id="F0X9L9"/>
<evidence type="ECO:0000256" key="9">
    <source>
        <dbReference type="ARBA" id="ARBA00022824"/>
    </source>
</evidence>
<evidence type="ECO:0000256" key="4">
    <source>
        <dbReference type="ARBA" id="ARBA00013795"/>
    </source>
</evidence>
<evidence type="ECO:0000256" key="13">
    <source>
        <dbReference type="SAM" id="MobiDB-lite"/>
    </source>
</evidence>
<evidence type="ECO:0000313" key="15">
    <source>
        <dbReference type="EMBL" id="EFX06078.1"/>
    </source>
</evidence>
<dbReference type="PANTHER" id="PTHR12468:SF2">
    <property type="entry name" value="GPI MANNOSYLTRANSFERASE 2"/>
    <property type="match status" value="1"/>
</dbReference>
<dbReference type="GO" id="GO:0006506">
    <property type="term" value="P:GPI anchor biosynthetic process"/>
    <property type="evidence" value="ECO:0007669"/>
    <property type="project" value="UniProtKB-UniPathway"/>
</dbReference>
<reference evidence="15 16" key="1">
    <citation type="journal article" date="2011" name="Proc. Natl. Acad. Sci. U.S.A.">
        <title>Genome and transcriptome analyses of the mountain pine beetle-fungal symbiont Grosmannia clavigera, a lodgepole pine pathogen.</title>
        <authorList>
            <person name="DiGuistini S."/>
            <person name="Wang Y."/>
            <person name="Liao N.Y."/>
            <person name="Taylor G."/>
            <person name="Tanguay P."/>
            <person name="Feau N."/>
            <person name="Henrissat B."/>
            <person name="Chan S.K."/>
            <person name="Hesse-Orce U."/>
            <person name="Alamouti S.M."/>
            <person name="Tsui C.K.M."/>
            <person name="Docking R.T."/>
            <person name="Levasseur A."/>
            <person name="Haridas S."/>
            <person name="Robertson G."/>
            <person name="Birol I."/>
            <person name="Holt R.A."/>
            <person name="Marra M.A."/>
            <person name="Hamelin R.C."/>
            <person name="Hirst M."/>
            <person name="Jones S.J.M."/>
            <person name="Bohlmann J."/>
            <person name="Breuil C."/>
        </authorList>
    </citation>
    <scope>NUCLEOTIDE SEQUENCE [LARGE SCALE GENOMIC DNA]</scope>
    <source>
        <strain evidence="16">kw1407 / UAMH 11150</strain>
    </source>
</reference>
<dbReference type="InterPro" id="IPR007275">
    <property type="entry name" value="YTH_domain"/>
</dbReference>
<feature type="transmembrane region" description="Helical" evidence="12">
    <location>
        <begin position="269"/>
        <end position="292"/>
    </location>
</feature>
<evidence type="ECO:0000256" key="2">
    <source>
        <dbReference type="ARBA" id="ARBA00004687"/>
    </source>
</evidence>
<dbReference type="eggNOG" id="KOG2647">
    <property type="taxonomic scope" value="Eukaryota"/>
</dbReference>
<keyword evidence="8 12" id="KW-0812">Transmembrane</keyword>
<dbReference type="AlphaFoldDB" id="F0X9L9"/>
<comment type="function">
    <text evidence="12">Mannosyltransferase involved in glycosylphosphatidylinositol-anchor biosynthesis.</text>
</comment>
<protein>
    <recommendedName>
        <fullName evidence="4 12">GPI mannosyltransferase 2</fullName>
        <ecNumber evidence="12">2.4.1.-</ecNumber>
    </recommendedName>
</protein>
<accession>F0X9L9</accession>
<keyword evidence="5 12" id="KW-0337">GPI-anchor biosynthesis</keyword>
<feature type="domain" description="YTH" evidence="14">
    <location>
        <begin position="466"/>
        <end position="600"/>
    </location>
</feature>
<keyword evidence="11 12" id="KW-0472">Membrane</keyword>
<dbReference type="EMBL" id="GL629735">
    <property type="protein sequence ID" value="EFX06078.1"/>
    <property type="molecule type" value="Genomic_DNA"/>
</dbReference>
<evidence type="ECO:0000259" key="14">
    <source>
        <dbReference type="PROSITE" id="PS50882"/>
    </source>
</evidence>
<evidence type="ECO:0000313" key="16">
    <source>
        <dbReference type="Proteomes" id="UP000007796"/>
    </source>
</evidence>
<feature type="region of interest" description="Disordered" evidence="13">
    <location>
        <begin position="603"/>
        <end position="636"/>
    </location>
</feature>
<comment type="similarity">
    <text evidence="3 12">Belongs to the PIGV family.</text>
</comment>
<feature type="compositionally biased region" description="Polar residues" evidence="13">
    <location>
        <begin position="623"/>
        <end position="636"/>
    </location>
</feature>
<feature type="transmembrane region" description="Helical" evidence="12">
    <location>
        <begin position="164"/>
        <end position="183"/>
    </location>
</feature>
<dbReference type="FunCoup" id="F0X9L9">
    <property type="interactions" value="262"/>
</dbReference>
<keyword evidence="10 12" id="KW-1133">Transmembrane helix</keyword>
<evidence type="ECO:0000256" key="1">
    <source>
        <dbReference type="ARBA" id="ARBA00004477"/>
    </source>
</evidence>
<dbReference type="UniPathway" id="UPA00196"/>
<keyword evidence="6 12" id="KW-0328">Glycosyltransferase</keyword>
<dbReference type="CDD" id="cd21134">
    <property type="entry name" value="YTH"/>
    <property type="match status" value="1"/>
</dbReference>
<dbReference type="Pfam" id="PF04146">
    <property type="entry name" value="YTH"/>
    <property type="match status" value="1"/>
</dbReference>
<dbReference type="GO" id="GO:0005789">
    <property type="term" value="C:endoplasmic reticulum membrane"/>
    <property type="evidence" value="ECO:0007669"/>
    <property type="project" value="UniProtKB-SubCell"/>
</dbReference>
<evidence type="ECO:0000256" key="3">
    <source>
        <dbReference type="ARBA" id="ARBA00008698"/>
    </source>
</evidence>
<dbReference type="eggNOG" id="KOG1902">
    <property type="taxonomic scope" value="Eukaryota"/>
</dbReference>
<dbReference type="Gene3D" id="3.10.590.10">
    <property type="entry name" value="ph1033 like domains"/>
    <property type="match status" value="1"/>
</dbReference>